<dbReference type="GO" id="GO:0097367">
    <property type="term" value="F:carbohydrate derivative binding"/>
    <property type="evidence" value="ECO:0007669"/>
    <property type="project" value="InterPro"/>
</dbReference>
<evidence type="ECO:0000259" key="5">
    <source>
        <dbReference type="PROSITE" id="PS51464"/>
    </source>
</evidence>
<dbReference type="PROSITE" id="PS51071">
    <property type="entry name" value="HTH_RPIR"/>
    <property type="match status" value="1"/>
</dbReference>
<evidence type="ECO:0000313" key="6">
    <source>
        <dbReference type="EMBL" id="EFG55433.1"/>
    </source>
</evidence>
<protein>
    <submittedName>
        <fullName evidence="6">SIS domain protein</fullName>
    </submittedName>
</protein>
<dbReference type="Proteomes" id="UP000004069">
    <property type="component" value="Unassembled WGS sequence"/>
</dbReference>
<dbReference type="CDD" id="cd05013">
    <property type="entry name" value="SIS_RpiR"/>
    <property type="match status" value="1"/>
</dbReference>
<dbReference type="SUPFAM" id="SSF53697">
    <property type="entry name" value="SIS domain"/>
    <property type="match status" value="1"/>
</dbReference>
<dbReference type="STRING" id="83683.B1745_07215"/>
<dbReference type="GO" id="GO:0003700">
    <property type="term" value="F:DNA-binding transcription factor activity"/>
    <property type="evidence" value="ECO:0007669"/>
    <property type="project" value="InterPro"/>
</dbReference>
<dbReference type="GO" id="GO:1901135">
    <property type="term" value="P:carbohydrate derivative metabolic process"/>
    <property type="evidence" value="ECO:0007669"/>
    <property type="project" value="InterPro"/>
</dbReference>
<dbReference type="OrthoDB" id="1648815at2"/>
<keyword evidence="2" id="KW-0238">DNA-binding</keyword>
<dbReference type="PROSITE" id="PS51464">
    <property type="entry name" value="SIS"/>
    <property type="match status" value="1"/>
</dbReference>
<dbReference type="InterPro" id="IPR036388">
    <property type="entry name" value="WH-like_DNA-bd_sf"/>
</dbReference>
<keyword evidence="1" id="KW-0805">Transcription regulation</keyword>
<dbReference type="SUPFAM" id="SSF46689">
    <property type="entry name" value="Homeodomain-like"/>
    <property type="match status" value="1"/>
</dbReference>
<dbReference type="Pfam" id="PF01418">
    <property type="entry name" value="HTH_6"/>
    <property type="match status" value="1"/>
</dbReference>
<keyword evidence="7" id="KW-1185">Reference proteome</keyword>
<feature type="domain" description="HTH rpiR-type" evidence="4">
    <location>
        <begin position="1"/>
        <end position="77"/>
    </location>
</feature>
<dbReference type="Gene3D" id="3.40.50.10490">
    <property type="entry name" value="Glucose-6-phosphate isomerase like protein, domain 1"/>
    <property type="match status" value="1"/>
</dbReference>
<dbReference type="InterPro" id="IPR046348">
    <property type="entry name" value="SIS_dom_sf"/>
</dbReference>
<keyword evidence="3" id="KW-0804">Transcription</keyword>
<reference evidence="6 7" key="1">
    <citation type="submission" date="2010-04" db="EMBL/GenBank/DDBJ databases">
        <authorList>
            <person name="Muzny D."/>
            <person name="Qin X."/>
            <person name="Deng J."/>
            <person name="Jiang H."/>
            <person name="Liu Y."/>
            <person name="Qu J."/>
            <person name="Song X.-Z."/>
            <person name="Zhang L."/>
            <person name="Thornton R."/>
            <person name="Coyle M."/>
            <person name="Francisco L."/>
            <person name="Jackson L."/>
            <person name="Javaid M."/>
            <person name="Korchina V."/>
            <person name="Kovar C."/>
            <person name="Mata R."/>
            <person name="Mathew T."/>
            <person name="Ngo R."/>
            <person name="Nguyen L."/>
            <person name="Nguyen N."/>
            <person name="Okwuonu G."/>
            <person name="Ongeri F."/>
            <person name="Pham C."/>
            <person name="Simmons D."/>
            <person name="Wilczek-Boney K."/>
            <person name="Hale W."/>
            <person name="Jakkamsetti A."/>
            <person name="Pham P."/>
            <person name="Ruth R."/>
            <person name="San Lucas F."/>
            <person name="Warren J."/>
            <person name="Zhang J."/>
            <person name="Zhao Z."/>
            <person name="Zhou C."/>
            <person name="Zhu D."/>
            <person name="Lee S."/>
            <person name="Bess C."/>
            <person name="Blankenburg K."/>
            <person name="Forbes L."/>
            <person name="Fu Q."/>
            <person name="Gubbala S."/>
            <person name="Hirani K."/>
            <person name="Jayaseelan J.C."/>
            <person name="Lara F."/>
            <person name="Munidasa M."/>
            <person name="Palculict T."/>
            <person name="Patil S."/>
            <person name="Pu L.-L."/>
            <person name="Saada N."/>
            <person name="Tang L."/>
            <person name="Weissenberger G."/>
            <person name="Zhu Y."/>
            <person name="Hemphill L."/>
            <person name="Shang Y."/>
            <person name="Youmans B."/>
            <person name="Ayvaz T."/>
            <person name="Ross M."/>
            <person name="Santibanez J."/>
            <person name="Aqrawi P."/>
            <person name="Gross S."/>
            <person name="Joshi V."/>
            <person name="Fowler G."/>
            <person name="Nazareth L."/>
            <person name="Reid J."/>
            <person name="Worley K."/>
            <person name="Petrosino J."/>
            <person name="Highlander S."/>
            <person name="Gibbs R."/>
        </authorList>
    </citation>
    <scope>NUCLEOTIDE SEQUENCE [LARGE SCALE GENOMIC DNA]</scope>
    <source>
        <strain evidence="6 7">DSM 11664</strain>
    </source>
</reference>
<dbReference type="Pfam" id="PF01380">
    <property type="entry name" value="SIS"/>
    <property type="match status" value="1"/>
</dbReference>
<feature type="domain" description="SIS" evidence="5">
    <location>
        <begin position="122"/>
        <end position="262"/>
    </location>
</feature>
<evidence type="ECO:0000259" key="4">
    <source>
        <dbReference type="PROSITE" id="PS51071"/>
    </source>
</evidence>
<evidence type="ECO:0000313" key="7">
    <source>
        <dbReference type="Proteomes" id="UP000004069"/>
    </source>
</evidence>
<dbReference type="InterPro" id="IPR009057">
    <property type="entry name" value="Homeodomain-like_sf"/>
</dbReference>
<dbReference type="PANTHER" id="PTHR30514">
    <property type="entry name" value="GLUCOKINASE"/>
    <property type="match status" value="1"/>
</dbReference>
<evidence type="ECO:0000256" key="2">
    <source>
        <dbReference type="ARBA" id="ARBA00023125"/>
    </source>
</evidence>
<dbReference type="InterPro" id="IPR035472">
    <property type="entry name" value="RpiR-like_SIS"/>
</dbReference>
<organism evidence="6 7">
    <name type="scientific">Lactobacillus amylolyticus DSM 11664</name>
    <dbReference type="NCBI Taxonomy" id="585524"/>
    <lineage>
        <taxon>Bacteria</taxon>
        <taxon>Bacillati</taxon>
        <taxon>Bacillota</taxon>
        <taxon>Bacilli</taxon>
        <taxon>Lactobacillales</taxon>
        <taxon>Lactobacillaceae</taxon>
        <taxon>Lactobacillus</taxon>
    </lineage>
</organism>
<dbReference type="InterPro" id="IPR047640">
    <property type="entry name" value="RpiR-like"/>
</dbReference>
<dbReference type="Gene3D" id="1.10.10.10">
    <property type="entry name" value="Winged helix-like DNA-binding domain superfamily/Winged helix DNA-binding domain"/>
    <property type="match status" value="1"/>
</dbReference>
<dbReference type="GO" id="GO:0003677">
    <property type="term" value="F:DNA binding"/>
    <property type="evidence" value="ECO:0007669"/>
    <property type="project" value="UniProtKB-KW"/>
</dbReference>
<proteinExistence type="predicted"/>
<dbReference type="PANTHER" id="PTHR30514:SF1">
    <property type="entry name" value="HTH-TYPE TRANSCRIPTIONAL REGULATOR HEXR-RELATED"/>
    <property type="match status" value="1"/>
</dbReference>
<name>D4YTS4_9LACO</name>
<gene>
    <name evidence="6" type="ORF">HMPREF0493_0935</name>
</gene>
<dbReference type="AlphaFoldDB" id="D4YTS4"/>
<dbReference type="InterPro" id="IPR001347">
    <property type="entry name" value="SIS_dom"/>
</dbReference>
<dbReference type="PATRIC" id="fig|585524.9.peg.549"/>
<dbReference type="eggNOG" id="COG1737">
    <property type="taxonomic scope" value="Bacteria"/>
</dbReference>
<dbReference type="EMBL" id="ADNY01000035">
    <property type="protein sequence ID" value="EFG55433.1"/>
    <property type="molecule type" value="Genomic_DNA"/>
</dbReference>
<sequence>MKIKDKVLHDYPKLSKTSRQIADYLLENPAAFLTNNAQELGKITKTSAASVVRFCQQLEFKGLKDFQLQLAQDAPQKENDDFDTIVANGDTSTTVLLKLEKSLQQNLTEFVKLNNTKEIGIAASLLQQADSIYLEGVAASGLPAKDLYYKLIRIGRKAFYDDDVHIALEQSYFTTPKDVMIIFSYSGQTEEILLAARQAHHNQTPIIAITRDSNSALSQLASIILPLPSNEQLLRVGAINSLFSEMTMSCLLYLCLIAKDVPKLENRMKATSRITNHLKEKN</sequence>
<accession>D4YTS4</accession>
<comment type="caution">
    <text evidence="6">The sequence shown here is derived from an EMBL/GenBank/DDBJ whole genome shotgun (WGS) entry which is preliminary data.</text>
</comment>
<evidence type="ECO:0000256" key="1">
    <source>
        <dbReference type="ARBA" id="ARBA00023015"/>
    </source>
</evidence>
<evidence type="ECO:0000256" key="3">
    <source>
        <dbReference type="ARBA" id="ARBA00023163"/>
    </source>
</evidence>
<dbReference type="InterPro" id="IPR000281">
    <property type="entry name" value="HTH_RpiR"/>
</dbReference>
<dbReference type="RefSeq" id="WP_006352087.1">
    <property type="nucleotide sequence ID" value="NZ_ADNY01000035.1"/>
</dbReference>